<feature type="region of interest" description="Disordered" evidence="1">
    <location>
        <begin position="34"/>
        <end position="53"/>
    </location>
</feature>
<dbReference type="AlphaFoldDB" id="A0A5J4UL73"/>
<evidence type="ECO:0000313" key="2">
    <source>
        <dbReference type="EMBL" id="KAA6370851.1"/>
    </source>
</evidence>
<feature type="compositionally biased region" description="Basic and acidic residues" evidence="1">
    <location>
        <begin position="378"/>
        <end position="433"/>
    </location>
</feature>
<feature type="compositionally biased region" description="Basic and acidic residues" evidence="1">
    <location>
        <begin position="112"/>
        <end position="138"/>
    </location>
</feature>
<name>A0A5J4UL73_9EUKA</name>
<sequence length="463" mass="51375">MNSDGEIDIDGQQQKQTNYDKMIEFVNNSKIRAEQQKQQQELTKGNEEGVPPQSGYDLLAFRVSDEGWMPPLIDDNEWNVILFQHNNARIIKGKDTDADPLFIDPVEAELEKQEKEKKVKERQDRIDRIRRERQREIESQEAQQRKFGGGKARKSSPGKNQPPPPVVELYDEPPLEDPPKKPRVLKLNKEITDGRKAHLNLPNTLRDIMRKKQAKRGIGHKGSNFLVAEDTDKGSQGGDDQADIPAWEILESGSTILSLTLKEMLDITRPFSFTHIDYQNEWIEPSKEETSKGFIEKRKTIRIVIDEQAEREKAEKLRLEAEAAAAAVEAINAELRDNKQDELAKSGSAGGDGAGRAKSAKSKSKSKSKSPPKSPAKTTEKAKSPPKTTEKAKSPPKTTEKAKSPPKTTEKAKSPPKTTEKAKSPPKTTDKAKSPAKTPAKAAAKAPAKAPAKSPAKAAVKKK</sequence>
<feature type="compositionally biased region" description="Basic and acidic residues" evidence="1">
    <location>
        <begin position="334"/>
        <end position="344"/>
    </location>
</feature>
<feature type="compositionally biased region" description="Low complexity" evidence="1">
    <location>
        <begin position="435"/>
        <end position="463"/>
    </location>
</feature>
<gene>
    <name evidence="2" type="ORF">EZS28_033624</name>
</gene>
<proteinExistence type="predicted"/>
<reference evidence="2 3" key="1">
    <citation type="submission" date="2019-03" db="EMBL/GenBank/DDBJ databases">
        <title>Single cell metagenomics reveals metabolic interactions within the superorganism composed of flagellate Streblomastix strix and complex community of Bacteroidetes bacteria on its surface.</title>
        <authorList>
            <person name="Treitli S.C."/>
            <person name="Kolisko M."/>
            <person name="Husnik F."/>
            <person name="Keeling P."/>
            <person name="Hampl V."/>
        </authorList>
    </citation>
    <scope>NUCLEOTIDE SEQUENCE [LARGE SCALE GENOMIC DNA]</scope>
    <source>
        <strain evidence="2">ST1C</strain>
    </source>
</reference>
<evidence type="ECO:0000313" key="3">
    <source>
        <dbReference type="Proteomes" id="UP000324800"/>
    </source>
</evidence>
<feature type="compositionally biased region" description="Polar residues" evidence="1">
    <location>
        <begin position="34"/>
        <end position="43"/>
    </location>
</feature>
<feature type="compositionally biased region" description="Basic residues" evidence="1">
    <location>
        <begin position="358"/>
        <end position="370"/>
    </location>
</feature>
<organism evidence="2 3">
    <name type="scientific">Streblomastix strix</name>
    <dbReference type="NCBI Taxonomy" id="222440"/>
    <lineage>
        <taxon>Eukaryota</taxon>
        <taxon>Metamonada</taxon>
        <taxon>Preaxostyla</taxon>
        <taxon>Oxymonadida</taxon>
        <taxon>Streblomastigidae</taxon>
        <taxon>Streblomastix</taxon>
    </lineage>
</organism>
<dbReference type="Proteomes" id="UP000324800">
    <property type="component" value="Unassembled WGS sequence"/>
</dbReference>
<evidence type="ECO:0000256" key="1">
    <source>
        <dbReference type="SAM" id="MobiDB-lite"/>
    </source>
</evidence>
<protein>
    <submittedName>
        <fullName evidence="2">Uncharacterized protein</fullName>
    </submittedName>
</protein>
<accession>A0A5J4UL73</accession>
<feature type="region of interest" description="Disordered" evidence="1">
    <location>
        <begin position="334"/>
        <end position="463"/>
    </location>
</feature>
<comment type="caution">
    <text evidence="2">The sequence shown here is derived from an EMBL/GenBank/DDBJ whole genome shotgun (WGS) entry which is preliminary data.</text>
</comment>
<feature type="region of interest" description="Disordered" evidence="1">
    <location>
        <begin position="112"/>
        <end position="182"/>
    </location>
</feature>
<dbReference type="EMBL" id="SNRW01015003">
    <property type="protein sequence ID" value="KAA6370851.1"/>
    <property type="molecule type" value="Genomic_DNA"/>
</dbReference>